<accession>A0AAV6XE41</accession>
<evidence type="ECO:0000256" key="8">
    <source>
        <dbReference type="SAM" id="Phobius"/>
    </source>
</evidence>
<dbReference type="InterPro" id="IPR036396">
    <property type="entry name" value="Cyt_P450_sf"/>
</dbReference>
<name>A0AAV6XE41_9LAMI</name>
<evidence type="ECO:0000256" key="1">
    <source>
        <dbReference type="ARBA" id="ARBA00001971"/>
    </source>
</evidence>
<sequence length="329" mass="37717">MVDLLHFILPLFPFILFIIFLHNRRSTAAPPPQKTLPPSPRKLPIFGNFHQLGTYPNRSLHSLSKHYGHLMLLHFGRVPVLVVSSADAACEIMKHQDLIFSNRPKLHIPDRLLYGSKDVAFTQYGEHWRQARSICMLQLLSNKRVQSFRRVREEETSVMIDKIKQMGSLSSIINLSEVLVRITNDVICRVALGRKYSDGGEGKMFKELLGEFLELLGSFSIGDYISWLSWIDRVGGLDARLERVAKLFDEFLEGVVVEHRRRRKDETVRGDGAGEDQGFDFVDILLEFQRENEGTSPVEDDTIKAIVLVIIFSHSSLLFFIIAYIYARM</sequence>
<organism evidence="9 10">
    <name type="scientific">Buddleja alternifolia</name>
    <dbReference type="NCBI Taxonomy" id="168488"/>
    <lineage>
        <taxon>Eukaryota</taxon>
        <taxon>Viridiplantae</taxon>
        <taxon>Streptophyta</taxon>
        <taxon>Embryophyta</taxon>
        <taxon>Tracheophyta</taxon>
        <taxon>Spermatophyta</taxon>
        <taxon>Magnoliopsida</taxon>
        <taxon>eudicotyledons</taxon>
        <taxon>Gunneridae</taxon>
        <taxon>Pentapetalae</taxon>
        <taxon>asterids</taxon>
        <taxon>lamiids</taxon>
        <taxon>Lamiales</taxon>
        <taxon>Scrophulariaceae</taxon>
        <taxon>Buddlejeae</taxon>
        <taxon>Buddleja</taxon>
    </lineage>
</organism>
<keyword evidence="8" id="KW-1133">Transmembrane helix</keyword>
<dbReference type="GO" id="GO:0004497">
    <property type="term" value="F:monooxygenase activity"/>
    <property type="evidence" value="ECO:0007669"/>
    <property type="project" value="InterPro"/>
</dbReference>
<keyword evidence="10" id="KW-1185">Reference proteome</keyword>
<dbReference type="PRINTS" id="PR00463">
    <property type="entry name" value="EP450I"/>
</dbReference>
<dbReference type="InterPro" id="IPR001128">
    <property type="entry name" value="Cyt_P450"/>
</dbReference>
<dbReference type="Pfam" id="PF00067">
    <property type="entry name" value="p450"/>
    <property type="match status" value="1"/>
</dbReference>
<comment type="cofactor">
    <cofactor evidence="1">
        <name>heme</name>
        <dbReference type="ChEBI" id="CHEBI:30413"/>
    </cofactor>
</comment>
<dbReference type="Proteomes" id="UP000826271">
    <property type="component" value="Unassembled WGS sequence"/>
</dbReference>
<keyword evidence="4" id="KW-0349">Heme</keyword>
<evidence type="ECO:0000256" key="6">
    <source>
        <dbReference type="ARBA" id="ARBA00023002"/>
    </source>
</evidence>
<gene>
    <name evidence="9" type="ORF">BUALT_Bualt07G0016800</name>
</gene>
<comment type="caution">
    <text evidence="9">The sequence shown here is derived from an EMBL/GenBank/DDBJ whole genome shotgun (WGS) entry which is preliminary data.</text>
</comment>
<keyword evidence="7" id="KW-0408">Iron</keyword>
<evidence type="ECO:0000256" key="5">
    <source>
        <dbReference type="ARBA" id="ARBA00022723"/>
    </source>
</evidence>
<evidence type="ECO:0000313" key="10">
    <source>
        <dbReference type="Proteomes" id="UP000826271"/>
    </source>
</evidence>
<dbReference type="InterPro" id="IPR002401">
    <property type="entry name" value="Cyt_P450_E_grp-I"/>
</dbReference>
<dbReference type="Gene3D" id="1.10.630.10">
    <property type="entry name" value="Cytochrome P450"/>
    <property type="match status" value="1"/>
</dbReference>
<protein>
    <submittedName>
        <fullName evidence="9">Uncharacterized protein</fullName>
    </submittedName>
</protein>
<dbReference type="EMBL" id="WHWC01000007">
    <property type="protein sequence ID" value="KAG8378742.1"/>
    <property type="molecule type" value="Genomic_DNA"/>
</dbReference>
<evidence type="ECO:0000256" key="2">
    <source>
        <dbReference type="ARBA" id="ARBA00004167"/>
    </source>
</evidence>
<comment type="subcellular location">
    <subcellularLocation>
        <location evidence="2">Membrane</location>
        <topology evidence="2">Single-pass membrane protein</topology>
    </subcellularLocation>
</comment>
<dbReference type="AlphaFoldDB" id="A0AAV6XE41"/>
<evidence type="ECO:0000256" key="3">
    <source>
        <dbReference type="ARBA" id="ARBA00010617"/>
    </source>
</evidence>
<keyword evidence="5" id="KW-0479">Metal-binding</keyword>
<dbReference type="SUPFAM" id="SSF48264">
    <property type="entry name" value="Cytochrome P450"/>
    <property type="match status" value="1"/>
</dbReference>
<keyword evidence="8" id="KW-0472">Membrane</keyword>
<dbReference type="GO" id="GO:0005506">
    <property type="term" value="F:iron ion binding"/>
    <property type="evidence" value="ECO:0007669"/>
    <property type="project" value="InterPro"/>
</dbReference>
<dbReference type="GO" id="GO:0016020">
    <property type="term" value="C:membrane"/>
    <property type="evidence" value="ECO:0007669"/>
    <property type="project" value="UniProtKB-SubCell"/>
</dbReference>
<evidence type="ECO:0000256" key="4">
    <source>
        <dbReference type="ARBA" id="ARBA00022617"/>
    </source>
</evidence>
<dbReference type="GO" id="GO:0016705">
    <property type="term" value="F:oxidoreductase activity, acting on paired donors, with incorporation or reduction of molecular oxygen"/>
    <property type="evidence" value="ECO:0007669"/>
    <property type="project" value="InterPro"/>
</dbReference>
<evidence type="ECO:0000256" key="7">
    <source>
        <dbReference type="ARBA" id="ARBA00023004"/>
    </source>
</evidence>
<keyword evidence="6" id="KW-0560">Oxidoreductase</keyword>
<comment type="similarity">
    <text evidence="3">Belongs to the cytochrome P450 family.</text>
</comment>
<feature type="transmembrane region" description="Helical" evidence="8">
    <location>
        <begin position="305"/>
        <end position="327"/>
    </location>
</feature>
<evidence type="ECO:0000313" key="9">
    <source>
        <dbReference type="EMBL" id="KAG8378742.1"/>
    </source>
</evidence>
<dbReference type="PANTHER" id="PTHR47955">
    <property type="entry name" value="CYTOCHROME P450 FAMILY 71 PROTEIN"/>
    <property type="match status" value="1"/>
</dbReference>
<dbReference type="PANTHER" id="PTHR47955:SF15">
    <property type="entry name" value="CYTOCHROME P450 71A2-LIKE"/>
    <property type="match status" value="1"/>
</dbReference>
<dbReference type="GO" id="GO:0020037">
    <property type="term" value="F:heme binding"/>
    <property type="evidence" value="ECO:0007669"/>
    <property type="project" value="InterPro"/>
</dbReference>
<keyword evidence="8" id="KW-0812">Transmembrane</keyword>
<proteinExistence type="inferred from homology"/>
<reference evidence="9" key="1">
    <citation type="submission" date="2019-10" db="EMBL/GenBank/DDBJ databases">
        <authorList>
            <person name="Zhang R."/>
            <person name="Pan Y."/>
            <person name="Wang J."/>
            <person name="Ma R."/>
            <person name="Yu S."/>
        </authorList>
    </citation>
    <scope>NUCLEOTIDE SEQUENCE</scope>
    <source>
        <strain evidence="9">LA-IB0</strain>
        <tissue evidence="9">Leaf</tissue>
    </source>
</reference>